<evidence type="ECO:0000313" key="1">
    <source>
        <dbReference type="EMBL" id="AWH15742.1"/>
    </source>
</evidence>
<protein>
    <submittedName>
        <fullName evidence="1">Uncharacterized protein</fullName>
    </submittedName>
</protein>
<evidence type="ECO:0000313" key="2">
    <source>
        <dbReference type="Proteomes" id="UP000246994"/>
    </source>
</evidence>
<organism evidence="1 2">
    <name type="scientific">Aeromonas phage 60AhydR15PP</name>
    <dbReference type="NCBI Taxonomy" id="2163979"/>
    <lineage>
        <taxon>Viruses</taxon>
        <taxon>Duplodnaviria</taxon>
        <taxon>Heunggongvirae</taxon>
        <taxon>Uroviricota</taxon>
        <taxon>Caudoviricetes</taxon>
        <taxon>Pantevenvirales</taxon>
        <taxon>Straboviridae</taxon>
        <taxon>Tulanevirus</taxon>
        <taxon>Tulanevirus 60ahydrpp</taxon>
    </lineage>
</organism>
<dbReference type="RefSeq" id="YP_010095946.1">
    <property type="nucleotide sequence ID" value="NC_055747.1"/>
</dbReference>
<accession>A0A2S1PGN8</accession>
<keyword evidence="2" id="KW-1185">Reference proteome</keyword>
<reference evidence="1 2" key="1">
    <citation type="submission" date="2018-04" db="EMBL/GenBank/DDBJ databases">
        <title>Complete genome sequences of new Aeromonas and Pseudomonas phages promising in phage therapy dedicated to aquaculture.</title>
        <authorList>
            <person name="Kolsut J."/>
            <person name="Wojcik E."/>
            <person name="Wojtasik A."/>
            <person name="Dastych J."/>
        </authorList>
    </citation>
    <scope>NUCLEOTIDE SEQUENCE [LARGE SCALE GENOMIC DNA]</scope>
</reference>
<dbReference type="EMBL" id="MH179477">
    <property type="protein sequence ID" value="AWH15742.1"/>
    <property type="molecule type" value="Genomic_DNA"/>
</dbReference>
<dbReference type="Proteomes" id="UP000246994">
    <property type="component" value="Segment"/>
</dbReference>
<dbReference type="KEGG" id="vg:65113583"/>
<name>A0A2S1PGN8_9CAUD</name>
<proteinExistence type="predicted"/>
<sequence>MKIQLDTKALESRIVAACKQNMPEIIRREMANYLNKPNTL</sequence>
<dbReference type="GeneID" id="65113583"/>